<reference evidence="1" key="1">
    <citation type="submission" date="2019-07" db="EMBL/GenBank/DDBJ databases">
        <title>Annotation for the trematode Paragonimus miyazaki's.</title>
        <authorList>
            <person name="Choi Y.-J."/>
        </authorList>
    </citation>
    <scope>NUCLEOTIDE SEQUENCE</scope>
    <source>
        <strain evidence="1">Japan</strain>
    </source>
</reference>
<name>A0A8S9Z6L9_9TREM</name>
<comment type="caution">
    <text evidence="1">The sequence shown here is derived from an EMBL/GenBank/DDBJ whole genome shotgun (WGS) entry which is preliminary data.</text>
</comment>
<protein>
    <submittedName>
        <fullName evidence="1">Uncharacterized protein</fullName>
    </submittedName>
</protein>
<dbReference type="AlphaFoldDB" id="A0A8S9Z6L9"/>
<organism evidence="1 2">
    <name type="scientific">Paragonimus skrjabini miyazakii</name>
    <dbReference type="NCBI Taxonomy" id="59628"/>
    <lineage>
        <taxon>Eukaryota</taxon>
        <taxon>Metazoa</taxon>
        <taxon>Spiralia</taxon>
        <taxon>Lophotrochozoa</taxon>
        <taxon>Platyhelminthes</taxon>
        <taxon>Trematoda</taxon>
        <taxon>Digenea</taxon>
        <taxon>Plagiorchiida</taxon>
        <taxon>Troglotremata</taxon>
        <taxon>Troglotrematidae</taxon>
        <taxon>Paragonimus</taxon>
    </lineage>
</organism>
<gene>
    <name evidence="1" type="ORF">EG68_03313</name>
</gene>
<dbReference type="Proteomes" id="UP000822476">
    <property type="component" value="Unassembled WGS sequence"/>
</dbReference>
<keyword evidence="2" id="KW-1185">Reference proteome</keyword>
<proteinExistence type="predicted"/>
<sequence>MSCEDTGDDTEKSLFQMPVNLRMLISVFTL</sequence>
<dbReference type="EMBL" id="JTDE01001199">
    <property type="protein sequence ID" value="KAF7259438.1"/>
    <property type="molecule type" value="Genomic_DNA"/>
</dbReference>
<evidence type="ECO:0000313" key="2">
    <source>
        <dbReference type="Proteomes" id="UP000822476"/>
    </source>
</evidence>
<accession>A0A8S9Z6L9</accession>
<evidence type="ECO:0000313" key="1">
    <source>
        <dbReference type="EMBL" id="KAF7259438.1"/>
    </source>
</evidence>
<dbReference type="OrthoDB" id="10366851at2759"/>